<gene>
    <name evidence="1" type="ORF">F4821DRAFT_271488</name>
</gene>
<sequence length="662" mass="75295">MSTAEPDQIKPPRVLACTLCVPCVQPTANQRRRRFAERELLSRIRHYEDILQQNNISFQPLHGSATSADTPNDYDDAHHDTRNEVISVWRTIKRVALEDDDNGDESDTSSSSSSHYENVDKSVQEAILANDHLLFGAPNPDCGRFTWITSTPYSITNTPTLRPRIIDAAGDIQNINPALEALMLSIYAVAILSLTNDECRIFFRLSRDYLLSGYQVACKQALLKCTPWRSNDRDCLTALHLYLVSIEQQVDPRSLACMVAVAIRIAQRMGIHCESSYNTSRCTPLEAEMRRRLWWSLVLFDHRICEIIGQEKSTSLTPTWDCRPPLNVNDFEMQPDMKNAPVEHHKSATEAVFTVVRSELADIVRHSMSHLTTIGAKPSPEMVVQSQHKADELEIMERLIEDKRLAHLNPEIPLHYMTIWATRSVVTRIRIMKHYLTHGTSTSTLERLPNAQRSIAYSYAIRMLECDTRLRTSPLTKGYLWLVESWYSPILAYFHILNGLAKRPDEELADKAWRALCDNYEALVNGPKHHRTRLMFAFKLSRITLQTWEARGALLRQHNRLPKPDPRLVLDAKMNVERMSPDDSSVQGSKAGDQFSYLTSDPNMSVSNDTVMPLMLSTSLNIGDQIAGNLADLTPMDFFPNVPIQDAVGISMDELWINKTLR</sequence>
<dbReference type="EMBL" id="MU394345">
    <property type="protein sequence ID" value="KAI6083900.1"/>
    <property type="molecule type" value="Genomic_DNA"/>
</dbReference>
<keyword evidence="2" id="KW-1185">Reference proteome</keyword>
<comment type="caution">
    <text evidence="1">The sequence shown here is derived from an EMBL/GenBank/DDBJ whole genome shotgun (WGS) entry which is preliminary data.</text>
</comment>
<name>A0ACC0CUE5_9PEZI</name>
<accession>A0ACC0CUE5</accession>
<proteinExistence type="predicted"/>
<dbReference type="Proteomes" id="UP001497680">
    <property type="component" value="Unassembled WGS sequence"/>
</dbReference>
<evidence type="ECO:0000313" key="1">
    <source>
        <dbReference type="EMBL" id="KAI6083900.1"/>
    </source>
</evidence>
<protein>
    <submittedName>
        <fullName evidence="1">Uncharacterized protein</fullName>
    </submittedName>
</protein>
<organism evidence="1 2">
    <name type="scientific">Hypoxylon rubiginosum</name>
    <dbReference type="NCBI Taxonomy" id="110542"/>
    <lineage>
        <taxon>Eukaryota</taxon>
        <taxon>Fungi</taxon>
        <taxon>Dikarya</taxon>
        <taxon>Ascomycota</taxon>
        <taxon>Pezizomycotina</taxon>
        <taxon>Sordariomycetes</taxon>
        <taxon>Xylariomycetidae</taxon>
        <taxon>Xylariales</taxon>
        <taxon>Hypoxylaceae</taxon>
        <taxon>Hypoxylon</taxon>
    </lineage>
</organism>
<evidence type="ECO:0000313" key="2">
    <source>
        <dbReference type="Proteomes" id="UP001497680"/>
    </source>
</evidence>
<reference evidence="1 2" key="1">
    <citation type="journal article" date="2022" name="New Phytol.">
        <title>Ecological generalism drives hyperdiversity of secondary metabolite gene clusters in xylarialean endophytes.</title>
        <authorList>
            <person name="Franco M.E.E."/>
            <person name="Wisecaver J.H."/>
            <person name="Arnold A.E."/>
            <person name="Ju Y.M."/>
            <person name="Slot J.C."/>
            <person name="Ahrendt S."/>
            <person name="Moore L.P."/>
            <person name="Eastman K.E."/>
            <person name="Scott K."/>
            <person name="Konkel Z."/>
            <person name="Mondo S.J."/>
            <person name="Kuo A."/>
            <person name="Hayes R.D."/>
            <person name="Haridas S."/>
            <person name="Andreopoulos B."/>
            <person name="Riley R."/>
            <person name="LaButti K."/>
            <person name="Pangilinan J."/>
            <person name="Lipzen A."/>
            <person name="Amirebrahimi M."/>
            <person name="Yan J."/>
            <person name="Adam C."/>
            <person name="Keymanesh K."/>
            <person name="Ng V."/>
            <person name="Louie K."/>
            <person name="Northen T."/>
            <person name="Drula E."/>
            <person name="Henrissat B."/>
            <person name="Hsieh H.M."/>
            <person name="Youens-Clark K."/>
            <person name="Lutzoni F."/>
            <person name="Miadlikowska J."/>
            <person name="Eastwood D.C."/>
            <person name="Hamelin R.C."/>
            <person name="Grigoriev I.V."/>
            <person name="U'Ren J.M."/>
        </authorList>
    </citation>
    <scope>NUCLEOTIDE SEQUENCE [LARGE SCALE GENOMIC DNA]</scope>
    <source>
        <strain evidence="1 2">ER1909</strain>
    </source>
</reference>